<organism evidence="2 3">
    <name type="scientific">Mycena metata</name>
    <dbReference type="NCBI Taxonomy" id="1033252"/>
    <lineage>
        <taxon>Eukaryota</taxon>
        <taxon>Fungi</taxon>
        <taxon>Dikarya</taxon>
        <taxon>Basidiomycota</taxon>
        <taxon>Agaricomycotina</taxon>
        <taxon>Agaricomycetes</taxon>
        <taxon>Agaricomycetidae</taxon>
        <taxon>Agaricales</taxon>
        <taxon>Marasmiineae</taxon>
        <taxon>Mycenaceae</taxon>
        <taxon>Mycena</taxon>
    </lineage>
</organism>
<comment type="caution">
    <text evidence="2">The sequence shown here is derived from an EMBL/GenBank/DDBJ whole genome shotgun (WGS) entry which is preliminary data.</text>
</comment>
<protein>
    <submittedName>
        <fullName evidence="2">Uncharacterized protein</fullName>
    </submittedName>
</protein>
<evidence type="ECO:0000313" key="2">
    <source>
        <dbReference type="EMBL" id="KAJ7714369.1"/>
    </source>
</evidence>
<feature type="compositionally biased region" description="Basic and acidic residues" evidence="1">
    <location>
        <begin position="176"/>
        <end position="188"/>
    </location>
</feature>
<gene>
    <name evidence="2" type="ORF">B0H16DRAFT_1478044</name>
</gene>
<feature type="region of interest" description="Disordered" evidence="1">
    <location>
        <begin position="86"/>
        <end position="121"/>
    </location>
</feature>
<accession>A0AAD7H829</accession>
<reference evidence="2" key="1">
    <citation type="submission" date="2023-03" db="EMBL/GenBank/DDBJ databases">
        <title>Massive genome expansion in bonnet fungi (Mycena s.s.) driven by repeated elements and novel gene families across ecological guilds.</title>
        <authorList>
            <consortium name="Lawrence Berkeley National Laboratory"/>
            <person name="Harder C.B."/>
            <person name="Miyauchi S."/>
            <person name="Viragh M."/>
            <person name="Kuo A."/>
            <person name="Thoen E."/>
            <person name="Andreopoulos B."/>
            <person name="Lu D."/>
            <person name="Skrede I."/>
            <person name="Drula E."/>
            <person name="Henrissat B."/>
            <person name="Morin E."/>
            <person name="Kohler A."/>
            <person name="Barry K."/>
            <person name="LaButti K."/>
            <person name="Morin E."/>
            <person name="Salamov A."/>
            <person name="Lipzen A."/>
            <person name="Mereny Z."/>
            <person name="Hegedus B."/>
            <person name="Baldrian P."/>
            <person name="Stursova M."/>
            <person name="Weitz H."/>
            <person name="Taylor A."/>
            <person name="Grigoriev I.V."/>
            <person name="Nagy L.G."/>
            <person name="Martin F."/>
            <person name="Kauserud H."/>
        </authorList>
    </citation>
    <scope>NUCLEOTIDE SEQUENCE</scope>
    <source>
        <strain evidence="2">CBHHK182m</strain>
    </source>
</reference>
<dbReference type="Proteomes" id="UP001215598">
    <property type="component" value="Unassembled WGS sequence"/>
</dbReference>
<feature type="compositionally biased region" description="Basic residues" evidence="1">
    <location>
        <begin position="90"/>
        <end position="105"/>
    </location>
</feature>
<feature type="region of interest" description="Disordered" evidence="1">
    <location>
        <begin position="176"/>
        <end position="214"/>
    </location>
</feature>
<dbReference type="EMBL" id="JARKIB010000326">
    <property type="protein sequence ID" value="KAJ7714369.1"/>
    <property type="molecule type" value="Genomic_DNA"/>
</dbReference>
<proteinExistence type="predicted"/>
<dbReference type="AlphaFoldDB" id="A0AAD7H829"/>
<evidence type="ECO:0000313" key="3">
    <source>
        <dbReference type="Proteomes" id="UP001215598"/>
    </source>
</evidence>
<keyword evidence="3" id="KW-1185">Reference proteome</keyword>
<sequence>MHEDIALVAVRLQSASRLWLIGKSAKADRERLIDSFCHEIVPILLPYHDDEMRKKKETQESLQKEPNLSVAERKRISAAKYYAKKADIRAKRRRSDKPRSKKTCKPSRNEAPATKDDVNTLTDAELKASESLTLMSQEGWESPELANDHIDNIEPDTEDDEHEVGTRTISEVADCQHETTEKPGRMETPKPSTRRMRFSTPPGTAALENESDGKKSTSQKLWVARVHSEKVLHLYQLLHAVSIVRLSIPGQCFAAALLLLFPLVGNPVAKVVGLITPWGKYRSSSSGVLAAWRTNTGPVSSGSRAASAARVAAASAAAMAASAAASTATTIGSFALRVISAALNDGKNDKKPWISTARRVASNVRAERRSTRATNPFTSMGAVGVGGRIVMVDW</sequence>
<name>A0AAD7H829_9AGAR</name>
<evidence type="ECO:0000256" key="1">
    <source>
        <dbReference type="SAM" id="MobiDB-lite"/>
    </source>
</evidence>